<reference evidence="1" key="2">
    <citation type="submission" date="2017-06" db="EMBL/GenBank/DDBJ databases">
        <title>WGS assembly of Brachypodium distachyon.</title>
        <authorList>
            <consortium name="The International Brachypodium Initiative"/>
            <person name="Lucas S."/>
            <person name="Harmon-Smith M."/>
            <person name="Lail K."/>
            <person name="Tice H."/>
            <person name="Grimwood J."/>
            <person name="Bruce D."/>
            <person name="Barry K."/>
            <person name="Shu S."/>
            <person name="Lindquist E."/>
            <person name="Wang M."/>
            <person name="Pitluck S."/>
            <person name="Vogel J.P."/>
            <person name="Garvin D.F."/>
            <person name="Mockler T.C."/>
            <person name="Schmutz J."/>
            <person name="Rokhsar D."/>
            <person name="Bevan M.W."/>
        </authorList>
    </citation>
    <scope>NUCLEOTIDE SEQUENCE</scope>
    <source>
        <strain evidence="1">Bd21</strain>
    </source>
</reference>
<evidence type="ECO:0000313" key="1">
    <source>
        <dbReference type="EMBL" id="PNT72464.1"/>
    </source>
</evidence>
<reference evidence="2" key="3">
    <citation type="submission" date="2018-08" db="UniProtKB">
        <authorList>
            <consortium name="EnsemblPlants"/>
        </authorList>
    </citation>
    <scope>IDENTIFICATION</scope>
    <source>
        <strain evidence="2">cv. Bd21</strain>
    </source>
</reference>
<dbReference type="Proteomes" id="UP000008810">
    <property type="component" value="Chromosome 2"/>
</dbReference>
<accession>A0A2K2DDV0</accession>
<organism evidence="1">
    <name type="scientific">Brachypodium distachyon</name>
    <name type="common">Purple false brome</name>
    <name type="synonym">Trachynia distachya</name>
    <dbReference type="NCBI Taxonomy" id="15368"/>
    <lineage>
        <taxon>Eukaryota</taxon>
        <taxon>Viridiplantae</taxon>
        <taxon>Streptophyta</taxon>
        <taxon>Embryophyta</taxon>
        <taxon>Tracheophyta</taxon>
        <taxon>Spermatophyta</taxon>
        <taxon>Magnoliopsida</taxon>
        <taxon>Liliopsida</taxon>
        <taxon>Poales</taxon>
        <taxon>Poaceae</taxon>
        <taxon>BOP clade</taxon>
        <taxon>Pooideae</taxon>
        <taxon>Stipodae</taxon>
        <taxon>Brachypodieae</taxon>
        <taxon>Brachypodium</taxon>
    </lineage>
</organism>
<dbReference type="InParanoid" id="A0A2K2DDV0"/>
<proteinExistence type="predicted"/>
<protein>
    <submittedName>
        <fullName evidence="1 2">Uncharacterized protein</fullName>
    </submittedName>
</protein>
<dbReference type="AlphaFoldDB" id="A0A2K2DDV0"/>
<sequence>MASYVRHSGSDGRTMCSQRISELWASISTRESEESWYGSYTAYMDSSRESSARSTAMINCV</sequence>
<dbReference type="Gramene" id="PNT72464">
    <property type="protein sequence ID" value="PNT72464"/>
    <property type="gene ID" value="BRADI_2g44852v3"/>
</dbReference>
<evidence type="ECO:0000313" key="2">
    <source>
        <dbReference type="EnsemblPlants" id="PNT72464"/>
    </source>
</evidence>
<dbReference type="EnsemblPlants" id="PNT72464">
    <property type="protein sequence ID" value="PNT72464"/>
    <property type="gene ID" value="BRADI_2g44852v3"/>
</dbReference>
<reference evidence="1 2" key="1">
    <citation type="journal article" date="2010" name="Nature">
        <title>Genome sequencing and analysis of the model grass Brachypodium distachyon.</title>
        <authorList>
            <consortium name="International Brachypodium Initiative"/>
        </authorList>
    </citation>
    <scope>NUCLEOTIDE SEQUENCE [LARGE SCALE GENOMIC DNA]</scope>
    <source>
        <strain evidence="1 2">Bd21</strain>
    </source>
</reference>
<keyword evidence="3" id="KW-1185">Reference proteome</keyword>
<dbReference type="EMBL" id="CM000881">
    <property type="protein sequence ID" value="PNT72464.1"/>
    <property type="molecule type" value="Genomic_DNA"/>
</dbReference>
<gene>
    <name evidence="1" type="ORF">BRADI_2g44852v3</name>
</gene>
<evidence type="ECO:0000313" key="3">
    <source>
        <dbReference type="Proteomes" id="UP000008810"/>
    </source>
</evidence>
<name>A0A2K2DDV0_BRADI</name>